<proteinExistence type="predicted"/>
<dbReference type="InterPro" id="IPR019219">
    <property type="entry name" value="DUF2130"/>
</dbReference>
<name>A0A2H0D172_9BACT</name>
<reference evidence="2 3" key="1">
    <citation type="submission" date="2017-09" db="EMBL/GenBank/DDBJ databases">
        <title>Depth-based differentiation of microbial function through sediment-hosted aquifers and enrichment of novel symbionts in the deep terrestrial subsurface.</title>
        <authorList>
            <person name="Probst A.J."/>
            <person name="Ladd B."/>
            <person name="Jarett J.K."/>
            <person name="Geller-Mcgrath D.E."/>
            <person name="Sieber C.M."/>
            <person name="Emerson J.B."/>
            <person name="Anantharaman K."/>
            <person name="Thomas B.C."/>
            <person name="Malmstrom R."/>
            <person name="Stieglmeier M."/>
            <person name="Klingl A."/>
            <person name="Woyke T."/>
            <person name="Ryan C.M."/>
            <person name="Banfield J.F."/>
        </authorList>
    </citation>
    <scope>NUCLEOTIDE SEQUENCE [LARGE SCALE GENOMIC DNA]</scope>
    <source>
        <strain evidence="2">CG22_combo_CG10-13_8_21_14_all_39_9</strain>
    </source>
</reference>
<evidence type="ECO:0008006" key="4">
    <source>
        <dbReference type="Google" id="ProtNLM"/>
    </source>
</evidence>
<evidence type="ECO:0000256" key="1">
    <source>
        <dbReference type="SAM" id="Coils"/>
    </source>
</evidence>
<protein>
    <recommendedName>
        <fullName evidence="4">DUF2130 domain-containing protein</fullName>
    </recommendedName>
</protein>
<dbReference type="Proteomes" id="UP000230159">
    <property type="component" value="Unassembled WGS sequence"/>
</dbReference>
<feature type="non-terminal residue" evidence="2">
    <location>
        <position position="1"/>
    </location>
</feature>
<evidence type="ECO:0000313" key="2">
    <source>
        <dbReference type="EMBL" id="PIP75448.1"/>
    </source>
</evidence>
<sequence>AIKQSEISTIKLKEQLMEVKKEKDVEKKMLEEKLAEKEDKLREASKKELEIRKEKNKLEEEKQSFELEKQRQLDEERKKIFEEAGKKATEEQQYVIAQLKKQLTDATKAKDDLARKLEQGSQQTQGEVLELELEKILKVEFPYDEILPVPKGVSGVDIIQKVLDRSGRLCGQIAWESKKTKTWSEGWVQKLKDDQRVIKADLAVIVSAVLPEDVKGFVFRDGVWICDIKLAIALATALRINLESITREKAMSVGKNEKMEILYAYLTGVEFRQRVEAIVEAFSNMDEGLKKERIAYEKIWSEREKQIKKVITNTVGMYGDLNGLVALPHIKTLELGEENN</sequence>
<keyword evidence="1" id="KW-0175">Coiled coil</keyword>
<feature type="coiled-coil region" evidence="1">
    <location>
        <begin position="13"/>
        <end position="134"/>
    </location>
</feature>
<gene>
    <name evidence="2" type="ORF">COW86_03740</name>
</gene>
<organism evidence="2 3">
    <name type="scientific">Candidatus Kuenenbacteria bacterium CG22_combo_CG10-13_8_21_14_all_39_9</name>
    <dbReference type="NCBI Taxonomy" id="1974621"/>
    <lineage>
        <taxon>Bacteria</taxon>
        <taxon>Candidatus Kueneniibacteriota</taxon>
    </lineage>
</organism>
<dbReference type="AlphaFoldDB" id="A0A2H0D172"/>
<dbReference type="Pfam" id="PF09903">
    <property type="entry name" value="DUF2130"/>
    <property type="match status" value="1"/>
</dbReference>
<evidence type="ECO:0000313" key="3">
    <source>
        <dbReference type="Proteomes" id="UP000230159"/>
    </source>
</evidence>
<comment type="caution">
    <text evidence="2">The sequence shown here is derived from an EMBL/GenBank/DDBJ whole genome shotgun (WGS) entry which is preliminary data.</text>
</comment>
<accession>A0A2H0D172</accession>
<dbReference type="EMBL" id="PCTN01000162">
    <property type="protein sequence ID" value="PIP75448.1"/>
    <property type="molecule type" value="Genomic_DNA"/>
</dbReference>